<evidence type="ECO:0000256" key="1">
    <source>
        <dbReference type="SAM" id="Phobius"/>
    </source>
</evidence>
<sequence>MFFPGSLLNAPAPGEEEEVVVLEWDVLAAAGEVVVVVVVVVVAAAIANPVIPATIGMALLCALITG</sequence>
<dbReference type="EMBL" id="JAHUTJ010057265">
    <property type="protein sequence ID" value="MED6285880.1"/>
    <property type="molecule type" value="Genomic_DNA"/>
</dbReference>
<dbReference type="Proteomes" id="UP001352852">
    <property type="component" value="Unassembled WGS sequence"/>
</dbReference>
<organism evidence="2 3">
    <name type="scientific">Characodon lateralis</name>
    <dbReference type="NCBI Taxonomy" id="208331"/>
    <lineage>
        <taxon>Eukaryota</taxon>
        <taxon>Metazoa</taxon>
        <taxon>Chordata</taxon>
        <taxon>Craniata</taxon>
        <taxon>Vertebrata</taxon>
        <taxon>Euteleostomi</taxon>
        <taxon>Actinopterygii</taxon>
        <taxon>Neopterygii</taxon>
        <taxon>Teleostei</taxon>
        <taxon>Neoteleostei</taxon>
        <taxon>Acanthomorphata</taxon>
        <taxon>Ovalentaria</taxon>
        <taxon>Atherinomorphae</taxon>
        <taxon>Cyprinodontiformes</taxon>
        <taxon>Goodeidae</taxon>
        <taxon>Characodon</taxon>
    </lineage>
</organism>
<keyword evidence="1" id="KW-0812">Transmembrane</keyword>
<keyword evidence="1" id="KW-0472">Membrane</keyword>
<gene>
    <name evidence="2" type="ORF">CHARACLAT_033690</name>
</gene>
<proteinExistence type="predicted"/>
<evidence type="ECO:0000313" key="3">
    <source>
        <dbReference type="Proteomes" id="UP001352852"/>
    </source>
</evidence>
<evidence type="ECO:0000313" key="2">
    <source>
        <dbReference type="EMBL" id="MED6285880.1"/>
    </source>
</evidence>
<comment type="caution">
    <text evidence="2">The sequence shown here is derived from an EMBL/GenBank/DDBJ whole genome shotgun (WGS) entry which is preliminary data.</text>
</comment>
<reference evidence="2 3" key="1">
    <citation type="submission" date="2021-06" db="EMBL/GenBank/DDBJ databases">
        <authorList>
            <person name="Palmer J.M."/>
        </authorList>
    </citation>
    <scope>NUCLEOTIDE SEQUENCE [LARGE SCALE GENOMIC DNA]</scope>
    <source>
        <strain evidence="2 3">CL_MEX2019</strain>
        <tissue evidence="2">Muscle</tissue>
    </source>
</reference>
<protein>
    <submittedName>
        <fullName evidence="2">Uncharacterized protein</fullName>
    </submittedName>
</protein>
<feature type="transmembrane region" description="Helical" evidence="1">
    <location>
        <begin position="33"/>
        <end position="64"/>
    </location>
</feature>
<keyword evidence="3" id="KW-1185">Reference proteome</keyword>
<name>A0ABU7EGF3_9TELE</name>
<accession>A0ABU7EGF3</accession>
<keyword evidence="1" id="KW-1133">Transmembrane helix</keyword>